<dbReference type="SUPFAM" id="SSF51445">
    <property type="entry name" value="(Trans)glycosidases"/>
    <property type="match status" value="1"/>
</dbReference>
<organism evidence="2">
    <name type="scientific">human gut metagenome</name>
    <dbReference type="NCBI Taxonomy" id="408170"/>
    <lineage>
        <taxon>unclassified sequences</taxon>
        <taxon>metagenomes</taxon>
        <taxon>organismal metagenomes</taxon>
    </lineage>
</organism>
<dbReference type="GO" id="GO:0009253">
    <property type="term" value="P:peptidoglycan catabolic process"/>
    <property type="evidence" value="ECO:0007669"/>
    <property type="project" value="InterPro"/>
</dbReference>
<keyword evidence="2" id="KW-0326">Glycosidase</keyword>
<keyword evidence="2" id="KW-0378">Hydrolase</keyword>
<dbReference type="EMBL" id="AJWY01003784">
    <property type="protein sequence ID" value="EKC74272.1"/>
    <property type="molecule type" value="Genomic_DNA"/>
</dbReference>
<dbReference type="InterPro" id="IPR002053">
    <property type="entry name" value="Glyco_hydro_25"/>
</dbReference>
<dbReference type="AlphaFoldDB" id="K1TMC4"/>
<comment type="caution">
    <text evidence="2">The sequence shown here is derived from an EMBL/GenBank/DDBJ whole genome shotgun (WGS) entry which is preliminary data.</text>
</comment>
<dbReference type="GO" id="GO:0016052">
    <property type="term" value="P:carbohydrate catabolic process"/>
    <property type="evidence" value="ECO:0007669"/>
    <property type="project" value="TreeGrafter"/>
</dbReference>
<dbReference type="EC" id="3.2.1.17" evidence="2"/>
<comment type="similarity">
    <text evidence="1">Belongs to the glycosyl hydrolase 25 family.</text>
</comment>
<dbReference type="Gene3D" id="3.20.20.80">
    <property type="entry name" value="Glycosidases"/>
    <property type="match status" value="1"/>
</dbReference>
<feature type="non-terminal residue" evidence="2">
    <location>
        <position position="1"/>
    </location>
</feature>
<proteinExistence type="inferred from homology"/>
<reference evidence="2" key="1">
    <citation type="journal article" date="2013" name="Environ. Microbiol.">
        <title>Microbiota from the distal guts of lean and obese adolescents exhibit partial functional redundancy besides clear differences in community structure.</title>
        <authorList>
            <person name="Ferrer M."/>
            <person name="Ruiz A."/>
            <person name="Lanza F."/>
            <person name="Haange S.B."/>
            <person name="Oberbach A."/>
            <person name="Till H."/>
            <person name="Bargiela R."/>
            <person name="Campoy C."/>
            <person name="Segura M.T."/>
            <person name="Richter M."/>
            <person name="von Bergen M."/>
            <person name="Seifert J."/>
            <person name="Suarez A."/>
        </authorList>
    </citation>
    <scope>NUCLEOTIDE SEQUENCE</scope>
</reference>
<evidence type="ECO:0000256" key="1">
    <source>
        <dbReference type="ARBA" id="ARBA00010646"/>
    </source>
</evidence>
<dbReference type="GO" id="GO:0003796">
    <property type="term" value="F:lysozyme activity"/>
    <property type="evidence" value="ECO:0007669"/>
    <property type="project" value="UniProtKB-EC"/>
</dbReference>
<gene>
    <name evidence="2" type="ORF">LEA_05801</name>
</gene>
<dbReference type="Pfam" id="PF01183">
    <property type="entry name" value="Glyco_hydro_25"/>
    <property type="match status" value="1"/>
</dbReference>
<dbReference type="GO" id="GO:0016998">
    <property type="term" value="P:cell wall macromolecule catabolic process"/>
    <property type="evidence" value="ECO:0007669"/>
    <property type="project" value="InterPro"/>
</dbReference>
<protein>
    <submittedName>
        <fullName evidence="2">Glycoside hydrolase, family 25</fullName>
        <ecNumber evidence="2">3.2.1.17</ecNumber>
    </submittedName>
</protein>
<dbReference type="InterPro" id="IPR017853">
    <property type="entry name" value="GH"/>
</dbReference>
<dbReference type="PROSITE" id="PS51904">
    <property type="entry name" value="GLYCOSYL_HYDROL_F25_2"/>
    <property type="match status" value="1"/>
</dbReference>
<name>K1TMC4_9ZZZZ</name>
<evidence type="ECO:0000313" key="2">
    <source>
        <dbReference type="EMBL" id="EKC74272.1"/>
    </source>
</evidence>
<sequence length="199" mass="22897">IQYGVYLYSYAVGNDKEKTLEDMARSEAEHVLRMIEEAGAKPTMPVYYDIEDKSQVEMTTKQYGDMAEIFCNIVKNAGYKVGVYSNYYWWTNRLTDSRFDNWGKWVARYNNTSEYNKEYDIWQYTKSGTVDGVGSGMDVNILLSRPCSITGHQYEFYQLVSKSTTTINGKATYKCKTCGHIKTTDIAKINQITISKTKI</sequence>
<dbReference type="PANTHER" id="PTHR34135">
    <property type="entry name" value="LYSOZYME"/>
    <property type="match status" value="1"/>
</dbReference>
<dbReference type="PANTHER" id="PTHR34135:SF2">
    <property type="entry name" value="LYSOZYME"/>
    <property type="match status" value="1"/>
</dbReference>
<accession>K1TMC4</accession>